<evidence type="ECO:0000313" key="2">
    <source>
        <dbReference type="Proteomes" id="UP001175228"/>
    </source>
</evidence>
<protein>
    <submittedName>
        <fullName evidence="1">Uncharacterized protein</fullName>
    </submittedName>
</protein>
<accession>A0AA39Q6M0</accession>
<dbReference type="Proteomes" id="UP001175228">
    <property type="component" value="Unassembled WGS sequence"/>
</dbReference>
<dbReference type="EMBL" id="JAUEPU010000015">
    <property type="protein sequence ID" value="KAK0496550.1"/>
    <property type="molecule type" value="Genomic_DNA"/>
</dbReference>
<reference evidence="1" key="1">
    <citation type="submission" date="2023-06" db="EMBL/GenBank/DDBJ databases">
        <authorList>
            <consortium name="Lawrence Berkeley National Laboratory"/>
            <person name="Ahrendt S."/>
            <person name="Sahu N."/>
            <person name="Indic B."/>
            <person name="Wong-Bajracharya J."/>
            <person name="Merenyi Z."/>
            <person name="Ke H.-M."/>
            <person name="Monk M."/>
            <person name="Kocsube S."/>
            <person name="Drula E."/>
            <person name="Lipzen A."/>
            <person name="Balint B."/>
            <person name="Henrissat B."/>
            <person name="Andreopoulos B."/>
            <person name="Martin F.M."/>
            <person name="Harder C.B."/>
            <person name="Rigling D."/>
            <person name="Ford K.L."/>
            <person name="Foster G.D."/>
            <person name="Pangilinan J."/>
            <person name="Papanicolaou A."/>
            <person name="Barry K."/>
            <person name="LaButti K."/>
            <person name="Viragh M."/>
            <person name="Koriabine M."/>
            <person name="Yan M."/>
            <person name="Riley R."/>
            <person name="Champramary S."/>
            <person name="Plett K.L."/>
            <person name="Tsai I.J."/>
            <person name="Slot J."/>
            <person name="Sipos G."/>
            <person name="Plett J."/>
            <person name="Nagy L.G."/>
            <person name="Grigoriev I.V."/>
        </authorList>
    </citation>
    <scope>NUCLEOTIDE SEQUENCE</scope>
    <source>
        <strain evidence="1">HWK02</strain>
    </source>
</reference>
<sequence length="249" mass="28512">MCSKSFPGPEKKTSLPKYNASRRFGTTAISYVAERHQQTPKHIGSIFGYQQLLTEMSIPASTLCHPPTLLSEEMKKQLLACILQRTKERFLEEIQQAKVTMYKNSHLCWITYVHKMNGSTFMKHSWHNSRLTFAWRHGSNRRLAHPVTSSKGNYLLRMTCRHRSGRCFHSEVWDIAIAATTYRGPNSTGDFLHVCRGYWRTDAVDSSRLDSPGGCVTEGMQYSDSVRAQLCGMWEFLKAPRVTEIISEI</sequence>
<gene>
    <name evidence="1" type="ORF">EDD18DRAFT_1331987</name>
</gene>
<name>A0AA39Q6M0_9AGAR</name>
<organism evidence="1 2">
    <name type="scientific">Armillaria luteobubalina</name>
    <dbReference type="NCBI Taxonomy" id="153913"/>
    <lineage>
        <taxon>Eukaryota</taxon>
        <taxon>Fungi</taxon>
        <taxon>Dikarya</taxon>
        <taxon>Basidiomycota</taxon>
        <taxon>Agaricomycotina</taxon>
        <taxon>Agaricomycetes</taxon>
        <taxon>Agaricomycetidae</taxon>
        <taxon>Agaricales</taxon>
        <taxon>Marasmiineae</taxon>
        <taxon>Physalacriaceae</taxon>
        <taxon>Armillaria</taxon>
    </lineage>
</organism>
<proteinExistence type="predicted"/>
<evidence type="ECO:0000313" key="1">
    <source>
        <dbReference type="EMBL" id="KAK0496550.1"/>
    </source>
</evidence>
<dbReference type="AlphaFoldDB" id="A0AA39Q6M0"/>
<comment type="caution">
    <text evidence="1">The sequence shown here is derived from an EMBL/GenBank/DDBJ whole genome shotgun (WGS) entry which is preliminary data.</text>
</comment>
<keyword evidence="2" id="KW-1185">Reference proteome</keyword>